<dbReference type="HOGENOM" id="CLU_018816_1_0_7"/>
<reference evidence="2 3" key="1">
    <citation type="journal article" date="2014" name="Nature">
        <title>An environmental bacterial taxon with a large and distinct metabolic repertoire.</title>
        <authorList>
            <person name="Wilson M.C."/>
            <person name="Mori T."/>
            <person name="Ruckert C."/>
            <person name="Uria A.R."/>
            <person name="Helf M.J."/>
            <person name="Takada K."/>
            <person name="Gernert C."/>
            <person name="Steffens U.A."/>
            <person name="Heycke N."/>
            <person name="Schmitt S."/>
            <person name="Rinke C."/>
            <person name="Helfrich E.J."/>
            <person name="Brachmann A.O."/>
            <person name="Gurgui C."/>
            <person name="Wakimoto T."/>
            <person name="Kracht M."/>
            <person name="Crusemann M."/>
            <person name="Hentschel U."/>
            <person name="Abe I."/>
            <person name="Matsunaga S."/>
            <person name="Kalinowski J."/>
            <person name="Takeyama H."/>
            <person name="Piel J."/>
        </authorList>
    </citation>
    <scope>NUCLEOTIDE SEQUENCE [LARGE SCALE GENOMIC DNA]</scope>
    <source>
        <strain evidence="3">TSY2</strain>
    </source>
</reference>
<dbReference type="PANTHER" id="PTHR30469:SF11">
    <property type="entry name" value="BLL4320 PROTEIN"/>
    <property type="match status" value="1"/>
</dbReference>
<organism evidence="2 3">
    <name type="scientific">Candidatus Entotheonella gemina</name>
    <dbReference type="NCBI Taxonomy" id="1429439"/>
    <lineage>
        <taxon>Bacteria</taxon>
        <taxon>Pseudomonadati</taxon>
        <taxon>Nitrospinota/Tectimicrobiota group</taxon>
        <taxon>Candidatus Tectimicrobiota</taxon>
        <taxon>Candidatus Entotheonellia</taxon>
        <taxon>Candidatus Entotheonellales</taxon>
        <taxon>Candidatus Entotheonellaceae</taxon>
        <taxon>Candidatus Entotheonella</taxon>
    </lineage>
</organism>
<accession>W4M0D9</accession>
<sequence>MRIVSWNWRKLFFNQKLTKRQFLTKSVIFALFALLLVLAWRLPSLRAKAESDVAGQPSQAQARLLPVETFTLEALTAYRATRAYTGQVVARQTSDLSFERTGKLVELAVDEGDRVTRDMILATLDTQALRATQRQLQAQRAQALARLAEMQSGPRHETIEAARAQVHEQRAELALAGLQRRRRQQLVDKGVIAREEFDAADAGVKTWQARLDAAQRRLDELLAGTRREQIQAQEALVAQFDARLAALAIDLDKSVLKAPFAGKVARRLADTGMVVSAGQALFRLVEDTRPEVHVGLPPHVAAALTPGSRQSVRIGPAVHQAQIARILPELDPATRTVLAVLTLSLPGESERQHVVVPGQVARLDLQETIDTPGFWLPLTALTKGERGLWACYALVPDAEGDASTLRTESRLVEILHTDNSRVFVRGLLQAGERVVKTGTHRLVAGQRVQALP</sequence>
<evidence type="ECO:0000259" key="1">
    <source>
        <dbReference type="Pfam" id="PF25881"/>
    </source>
</evidence>
<dbReference type="Gene3D" id="2.40.420.20">
    <property type="match status" value="1"/>
</dbReference>
<dbReference type="PANTHER" id="PTHR30469">
    <property type="entry name" value="MULTIDRUG RESISTANCE PROTEIN MDTA"/>
    <property type="match status" value="1"/>
</dbReference>
<protein>
    <recommendedName>
        <fullName evidence="1">YbhG-like alpha-helical hairpin domain-containing protein</fullName>
    </recommendedName>
</protein>
<dbReference type="Pfam" id="PF25881">
    <property type="entry name" value="HH_YBHG"/>
    <property type="match status" value="1"/>
</dbReference>
<proteinExistence type="predicted"/>
<evidence type="ECO:0000313" key="2">
    <source>
        <dbReference type="EMBL" id="ETX03446.1"/>
    </source>
</evidence>
<dbReference type="SUPFAM" id="SSF111369">
    <property type="entry name" value="HlyD-like secretion proteins"/>
    <property type="match status" value="2"/>
</dbReference>
<dbReference type="AlphaFoldDB" id="W4M0D9"/>
<dbReference type="InterPro" id="IPR059052">
    <property type="entry name" value="HH_YbhG-like"/>
</dbReference>
<evidence type="ECO:0000313" key="3">
    <source>
        <dbReference type="Proteomes" id="UP000019140"/>
    </source>
</evidence>
<dbReference type="GO" id="GO:1990281">
    <property type="term" value="C:efflux pump complex"/>
    <property type="evidence" value="ECO:0007669"/>
    <property type="project" value="TreeGrafter"/>
</dbReference>
<comment type="caution">
    <text evidence="2">The sequence shown here is derived from an EMBL/GenBank/DDBJ whole genome shotgun (WGS) entry which is preliminary data.</text>
</comment>
<dbReference type="Proteomes" id="UP000019140">
    <property type="component" value="Unassembled WGS sequence"/>
</dbReference>
<dbReference type="EMBL" id="AZHX01001431">
    <property type="protein sequence ID" value="ETX03446.1"/>
    <property type="molecule type" value="Genomic_DNA"/>
</dbReference>
<dbReference type="GO" id="GO:0015562">
    <property type="term" value="F:efflux transmembrane transporter activity"/>
    <property type="evidence" value="ECO:0007669"/>
    <property type="project" value="TreeGrafter"/>
</dbReference>
<name>W4M0D9_9BACT</name>
<dbReference type="Gene3D" id="2.40.50.100">
    <property type="match status" value="2"/>
</dbReference>
<dbReference type="Gene3D" id="2.40.30.170">
    <property type="match status" value="1"/>
</dbReference>
<dbReference type="Gene3D" id="1.10.287.470">
    <property type="entry name" value="Helix hairpin bin"/>
    <property type="match status" value="2"/>
</dbReference>
<keyword evidence="3" id="KW-1185">Reference proteome</keyword>
<feature type="domain" description="YbhG-like alpha-helical hairpin" evidence="1">
    <location>
        <begin position="130"/>
        <end position="252"/>
    </location>
</feature>
<gene>
    <name evidence="2" type="ORF">ETSY2_33440</name>
</gene>